<dbReference type="PANTHER" id="PTHR47356:SF2">
    <property type="entry name" value="FAD-BINDING DOMAIN-CONTAINING PROTEIN-RELATED"/>
    <property type="match status" value="1"/>
</dbReference>
<evidence type="ECO:0000256" key="3">
    <source>
        <dbReference type="ARBA" id="ARBA00022827"/>
    </source>
</evidence>
<keyword evidence="5" id="KW-0472">Membrane</keyword>
<dbReference type="InterPro" id="IPR050562">
    <property type="entry name" value="FAD_mOase_fung"/>
</dbReference>
<dbReference type="PANTHER" id="PTHR47356">
    <property type="entry name" value="FAD-DEPENDENT MONOOXYGENASE ASQG-RELATED"/>
    <property type="match status" value="1"/>
</dbReference>
<dbReference type="Proteomes" id="UP000823405">
    <property type="component" value="Unassembled WGS sequence"/>
</dbReference>
<proteinExistence type="inferred from homology"/>
<feature type="transmembrane region" description="Helical" evidence="5">
    <location>
        <begin position="20"/>
        <end position="38"/>
    </location>
</feature>
<comment type="similarity">
    <text evidence="1">Belongs to the paxM FAD-dependent monooxygenase family.</text>
</comment>
<dbReference type="Gene3D" id="3.50.50.60">
    <property type="entry name" value="FAD/NAD(P)-binding domain"/>
    <property type="match status" value="1"/>
</dbReference>
<keyword evidence="4" id="KW-0560">Oxidoreductase</keyword>
<dbReference type="Pfam" id="PF01494">
    <property type="entry name" value="FAD_binding_3"/>
    <property type="match status" value="2"/>
</dbReference>
<dbReference type="PRINTS" id="PR00420">
    <property type="entry name" value="RNGMNOXGNASE"/>
</dbReference>
<reference evidence="7" key="1">
    <citation type="journal article" date="2020" name="Fungal Divers.">
        <title>Resolving the Mortierellaceae phylogeny through synthesis of multi-gene phylogenetics and phylogenomics.</title>
        <authorList>
            <person name="Vandepol N."/>
            <person name="Liber J."/>
            <person name="Desiro A."/>
            <person name="Na H."/>
            <person name="Kennedy M."/>
            <person name="Barry K."/>
            <person name="Grigoriev I.V."/>
            <person name="Miller A.N."/>
            <person name="O'Donnell K."/>
            <person name="Stajich J.E."/>
            <person name="Bonito G."/>
        </authorList>
    </citation>
    <scope>NUCLEOTIDE SEQUENCE</scope>
    <source>
        <strain evidence="7">NVP60</strain>
    </source>
</reference>
<keyword evidence="2" id="KW-0285">Flavoprotein</keyword>
<dbReference type="GO" id="GO:0071949">
    <property type="term" value="F:FAD binding"/>
    <property type="evidence" value="ECO:0007669"/>
    <property type="project" value="InterPro"/>
</dbReference>
<keyword evidence="3" id="KW-0274">FAD</keyword>
<evidence type="ECO:0000256" key="4">
    <source>
        <dbReference type="ARBA" id="ARBA00023002"/>
    </source>
</evidence>
<gene>
    <name evidence="7" type="ORF">BGZ97_004863</name>
</gene>
<keyword evidence="8" id="KW-1185">Reference proteome</keyword>
<organism evidence="7 8">
    <name type="scientific">Linnemannia gamsii</name>
    <dbReference type="NCBI Taxonomy" id="64522"/>
    <lineage>
        <taxon>Eukaryota</taxon>
        <taxon>Fungi</taxon>
        <taxon>Fungi incertae sedis</taxon>
        <taxon>Mucoromycota</taxon>
        <taxon>Mortierellomycotina</taxon>
        <taxon>Mortierellomycetes</taxon>
        <taxon>Mortierellales</taxon>
        <taxon>Mortierellaceae</taxon>
        <taxon>Linnemannia</taxon>
    </lineage>
</organism>
<sequence>MPIILHGPNPSVYDTSNRKPHVIIIGAGLAGLTLAILLQKAGIPYDIFEKSPEIRNVGSAIFLTPNVGPLFTQLGIMDEYMAKSKRCSTIRIFNEHREQDFKLDFSLNEELYGPFFVFVDWNLKLDKGRLIPRKVLYEIFLAQVRDERIHRAKRMSWMTQGENGVHVKFTDGSEFEGDILVGADGAYSAVRKCLYERLQKDNKLPTSDAKDPSFSCVSIAGYTGPLDPEKFTLLKDDESSVMNTRSFDKPYSWNIFAVRDNKMCWSSTLYLDAESSKFHNNFRTTDWGEGGAEGMCNDIRDFPIVGGDGTLTLGDLIDKTPKDQMAKVMLEEKIFDTWHHCRTVLVGDACHKLHPAGGQGATMAFHDAVALANWINALPTTQVKDIEKAFTSYRDERHAAALLAAAHAKNMCKFYGKANDRSASLVRFIFKNMPFWLWVIMMKKHIGCRPQASFLPSVPNTGTIPPTELASYTETLKVVKAREAEEAEKVEAAAQDAQVLTEAEVAVVTL</sequence>
<evidence type="ECO:0000256" key="5">
    <source>
        <dbReference type="SAM" id="Phobius"/>
    </source>
</evidence>
<evidence type="ECO:0000259" key="6">
    <source>
        <dbReference type="Pfam" id="PF01494"/>
    </source>
</evidence>
<protein>
    <recommendedName>
        <fullName evidence="6">FAD-binding domain-containing protein</fullName>
    </recommendedName>
</protein>
<evidence type="ECO:0000256" key="1">
    <source>
        <dbReference type="ARBA" id="ARBA00007992"/>
    </source>
</evidence>
<dbReference type="GO" id="GO:0004497">
    <property type="term" value="F:monooxygenase activity"/>
    <property type="evidence" value="ECO:0007669"/>
    <property type="project" value="InterPro"/>
</dbReference>
<comment type="caution">
    <text evidence="7">The sequence shown here is derived from an EMBL/GenBank/DDBJ whole genome shotgun (WGS) entry which is preliminary data.</text>
</comment>
<name>A0A9P6RFD5_9FUNG</name>
<dbReference type="InterPro" id="IPR036188">
    <property type="entry name" value="FAD/NAD-bd_sf"/>
</dbReference>
<accession>A0A9P6RFD5</accession>
<keyword evidence="5" id="KW-0812">Transmembrane</keyword>
<evidence type="ECO:0000313" key="8">
    <source>
        <dbReference type="Proteomes" id="UP000823405"/>
    </source>
</evidence>
<dbReference type="AlphaFoldDB" id="A0A9P6RFD5"/>
<feature type="domain" description="FAD-binding" evidence="6">
    <location>
        <begin position="21"/>
        <end position="215"/>
    </location>
</feature>
<keyword evidence="5" id="KW-1133">Transmembrane helix</keyword>
<evidence type="ECO:0000256" key="2">
    <source>
        <dbReference type="ARBA" id="ARBA00022630"/>
    </source>
</evidence>
<dbReference type="InterPro" id="IPR002938">
    <property type="entry name" value="FAD-bd"/>
</dbReference>
<dbReference type="EMBL" id="JAAAIN010000225">
    <property type="protein sequence ID" value="KAG0317790.1"/>
    <property type="molecule type" value="Genomic_DNA"/>
</dbReference>
<dbReference type="SUPFAM" id="SSF51905">
    <property type="entry name" value="FAD/NAD(P)-binding domain"/>
    <property type="match status" value="1"/>
</dbReference>
<feature type="domain" description="FAD-binding" evidence="6">
    <location>
        <begin position="322"/>
        <end position="401"/>
    </location>
</feature>
<evidence type="ECO:0000313" key="7">
    <source>
        <dbReference type="EMBL" id="KAG0317790.1"/>
    </source>
</evidence>
<dbReference type="OrthoDB" id="655030at2759"/>